<comment type="caution">
    <text evidence="1">The sequence shown here is derived from an EMBL/GenBank/DDBJ whole genome shotgun (WGS) entry which is preliminary data.</text>
</comment>
<protein>
    <submittedName>
        <fullName evidence="1">Uncharacterized protein</fullName>
    </submittedName>
</protein>
<name>A0A7W2KH23_9PSED</name>
<sequence>MDLNKIKIAKRNPAQKIWLVRADGGDYFDHFRIGSLISIKHLDKFYNYEVSGNEMPSRESIEQLILRKENYRSSAKGDNKPRLNARGRRAFNQILHFKDDIKKGDLVVSLNDHRLAIGVCTSSEAFFSTDPIAFMDDEGQSENSPLPHTLRKSVKWGPVVKRSLAEGVMRAPLRCQQTISRLDDYWKELYSLIYPFYTDGENLFFSNFIGTKAEVGGKVVGRLFSNLADVEQIFAELLSSKLTDDGVDRIFDGDLDEETLYSLTTKAFFMSPGGVISKLPIPEGISKELAVKGMALLFLICTGLITVDAVATELPQPDARTIYSPSGMIQERTLNPTNTKNVDRMLGQLVNENSVQIKNIKKRQQSTKVKQKLKLSVPDFDTSVLEAEGSIDVTKVIGK</sequence>
<proteinExistence type="predicted"/>
<evidence type="ECO:0000313" key="2">
    <source>
        <dbReference type="Proteomes" id="UP000545074"/>
    </source>
</evidence>
<organism evidence="1 2">
    <name type="scientific">Pseudomonas juntendi</name>
    <dbReference type="NCBI Taxonomy" id="2666183"/>
    <lineage>
        <taxon>Bacteria</taxon>
        <taxon>Pseudomonadati</taxon>
        <taxon>Pseudomonadota</taxon>
        <taxon>Gammaproteobacteria</taxon>
        <taxon>Pseudomonadales</taxon>
        <taxon>Pseudomonadaceae</taxon>
        <taxon>Pseudomonas</taxon>
    </lineage>
</organism>
<accession>A0A7W2KH23</accession>
<dbReference type="AlphaFoldDB" id="A0A7W2KH23"/>
<dbReference type="RefSeq" id="WP_182389607.1">
    <property type="nucleotide sequence ID" value="NZ_JACGCX010000008.1"/>
</dbReference>
<evidence type="ECO:0000313" key="1">
    <source>
        <dbReference type="EMBL" id="MBA6098370.1"/>
    </source>
</evidence>
<dbReference type="EMBL" id="JACGCX010000008">
    <property type="protein sequence ID" value="MBA6098370.1"/>
    <property type="molecule type" value="Genomic_DNA"/>
</dbReference>
<reference evidence="1 2" key="1">
    <citation type="submission" date="2020-07" db="EMBL/GenBank/DDBJ databases">
        <title>Diversity of carbapenemase encoding genes among Pseudomonas putida group clinical isolates in a tertiary Brazilian hospital.</title>
        <authorList>
            <person name="Alberto-Lei F."/>
            <person name="Nodari C.S."/>
            <person name="Streling A.P."/>
            <person name="Paulino J.T."/>
            <person name="Bessa-Neto F.O."/>
            <person name="Cayo R."/>
            <person name="Gales A.C."/>
        </authorList>
    </citation>
    <scope>NUCLEOTIDE SEQUENCE [LARGE SCALE GENOMIC DNA]</scope>
    <source>
        <strain evidence="1 2">12815</strain>
    </source>
</reference>
<gene>
    <name evidence="1" type="ORF">H4C80_14680</name>
</gene>
<dbReference type="Proteomes" id="UP000545074">
    <property type="component" value="Unassembled WGS sequence"/>
</dbReference>